<keyword evidence="7" id="KW-0175">Coiled coil</keyword>
<evidence type="ECO:0000256" key="1">
    <source>
        <dbReference type="ARBA" id="ARBA00004236"/>
    </source>
</evidence>
<dbReference type="SUPFAM" id="SSF58104">
    <property type="entry name" value="Methyl-accepting chemotaxis protein (MCP) signaling domain"/>
    <property type="match status" value="1"/>
</dbReference>
<dbReference type="SMART" id="SM01358">
    <property type="entry name" value="HBM"/>
    <property type="match status" value="1"/>
</dbReference>
<keyword evidence="8" id="KW-0812">Transmembrane</keyword>
<dbReference type="GO" id="GO:0004888">
    <property type="term" value="F:transmembrane signaling receptor activity"/>
    <property type="evidence" value="ECO:0007669"/>
    <property type="project" value="InterPro"/>
</dbReference>
<evidence type="ECO:0000259" key="10">
    <source>
        <dbReference type="PROSITE" id="PS50885"/>
    </source>
</evidence>
<evidence type="ECO:0000259" key="9">
    <source>
        <dbReference type="PROSITE" id="PS50111"/>
    </source>
</evidence>
<gene>
    <name evidence="11" type="ORF">GGR02_001196</name>
</gene>
<dbReference type="RefSeq" id="WP_183183787.1">
    <property type="nucleotide sequence ID" value="NZ_BMNP01000004.1"/>
</dbReference>
<dbReference type="EMBL" id="JACIDE010000006">
    <property type="protein sequence ID" value="MBB4073434.1"/>
    <property type="molecule type" value="Genomic_DNA"/>
</dbReference>
<name>A0A840DK30_9BACL</name>
<feature type="transmembrane region" description="Helical" evidence="8">
    <location>
        <begin position="184"/>
        <end position="203"/>
    </location>
</feature>
<dbReference type="InterPro" id="IPR003660">
    <property type="entry name" value="HAMP_dom"/>
</dbReference>
<comment type="similarity">
    <text evidence="5">Belongs to the methyl-accepting chemotaxis (MCP) protein family.</text>
</comment>
<evidence type="ECO:0000256" key="6">
    <source>
        <dbReference type="PROSITE-ProRule" id="PRU00284"/>
    </source>
</evidence>
<keyword evidence="4 6" id="KW-0807">Transducer</keyword>
<feature type="domain" description="HAMP" evidence="10">
    <location>
        <begin position="205"/>
        <end position="258"/>
    </location>
</feature>
<proteinExistence type="inferred from homology"/>
<dbReference type="FunFam" id="1.10.287.950:FF:000001">
    <property type="entry name" value="Methyl-accepting chemotaxis sensory transducer"/>
    <property type="match status" value="1"/>
</dbReference>
<dbReference type="Gene3D" id="1.20.1440.210">
    <property type="match status" value="1"/>
</dbReference>
<feature type="domain" description="Methyl-accepting transducer" evidence="9">
    <location>
        <begin position="277"/>
        <end position="513"/>
    </location>
</feature>
<dbReference type="GO" id="GO:0007165">
    <property type="term" value="P:signal transduction"/>
    <property type="evidence" value="ECO:0007669"/>
    <property type="project" value="UniProtKB-KW"/>
</dbReference>
<dbReference type="Pfam" id="PF00672">
    <property type="entry name" value="HAMP"/>
    <property type="match status" value="1"/>
</dbReference>
<dbReference type="PRINTS" id="PR00260">
    <property type="entry name" value="CHEMTRNSDUCR"/>
</dbReference>
<dbReference type="GO" id="GO:0005886">
    <property type="term" value="C:plasma membrane"/>
    <property type="evidence" value="ECO:0007669"/>
    <property type="project" value="UniProtKB-SubCell"/>
</dbReference>
<protein>
    <submittedName>
        <fullName evidence="11">Methyl-accepting chemotaxis protein</fullName>
    </submittedName>
</protein>
<dbReference type="Proteomes" id="UP000559598">
    <property type="component" value="Unassembled WGS sequence"/>
</dbReference>
<dbReference type="PANTHER" id="PTHR32089">
    <property type="entry name" value="METHYL-ACCEPTING CHEMOTAXIS PROTEIN MCPB"/>
    <property type="match status" value="1"/>
</dbReference>
<keyword evidence="2" id="KW-1003">Cell membrane</keyword>
<dbReference type="InterPro" id="IPR032255">
    <property type="entry name" value="HBM"/>
</dbReference>
<comment type="subcellular location">
    <subcellularLocation>
        <location evidence="1">Cell membrane</location>
    </subcellularLocation>
</comment>
<dbReference type="SMART" id="SM00283">
    <property type="entry name" value="MA"/>
    <property type="match status" value="1"/>
</dbReference>
<evidence type="ECO:0000313" key="12">
    <source>
        <dbReference type="Proteomes" id="UP000559598"/>
    </source>
</evidence>
<dbReference type="CDD" id="cd06225">
    <property type="entry name" value="HAMP"/>
    <property type="match status" value="1"/>
</dbReference>
<accession>A0A840DK30</accession>
<evidence type="ECO:0000256" key="8">
    <source>
        <dbReference type="SAM" id="Phobius"/>
    </source>
</evidence>
<dbReference type="PANTHER" id="PTHR32089:SF112">
    <property type="entry name" value="LYSOZYME-LIKE PROTEIN-RELATED"/>
    <property type="match status" value="1"/>
</dbReference>
<comment type="caution">
    <text evidence="11">The sequence shown here is derived from an EMBL/GenBank/DDBJ whole genome shotgun (WGS) entry which is preliminary data.</text>
</comment>
<keyword evidence="8" id="KW-1133">Transmembrane helix</keyword>
<feature type="coiled-coil region" evidence="7">
    <location>
        <begin position="104"/>
        <end position="131"/>
    </location>
</feature>
<evidence type="ECO:0000256" key="4">
    <source>
        <dbReference type="ARBA" id="ARBA00023224"/>
    </source>
</evidence>
<evidence type="ECO:0000256" key="2">
    <source>
        <dbReference type="ARBA" id="ARBA00022475"/>
    </source>
</evidence>
<keyword evidence="12" id="KW-1185">Reference proteome</keyword>
<dbReference type="Pfam" id="PF12729">
    <property type="entry name" value="4HB_MCP_1"/>
    <property type="match status" value="1"/>
</dbReference>
<sequence length="563" mass="61506">MQLSVRKKLVATFFAVLLLFSTVTVITYSRFGTIDHQYSMMTTESFQRVNLVTEMQNSVLREQIAVRGYLINGKEESLTAFRQAADDFAKHADELMQRKFSAQSQAIIEQLIAAEKEYRQLAEQAIVLKQQNNMAEISRLMKERGNAITVQVTEAGEKARADQAAYVKTVSETLSRQVDGIKQITLLISVFSLIVSIAVALYISKRISDPVEQLSKQAEQIANGNLAVEELHVKNRDEIGQLAHSFNAMVKNLRTLIHEVSQATEHVASSAEELTASAEQASAATNQVTMAIQEVASGAEYQEKSTEESAKAANEIAVSIRRVTETAALVAESALETNKQATAGHEYLGKVIGQMHTINESTNEMNHVIKELNHKSTQIGRIVDVIVTIAEQTNLLALNAAIESARAGEHGRGFAVVADEVRKLAEQSRQSANEIAQLIEVIQQDTLGVVEIVAKGTEEVQQGTKLIEETGAFFERILQSVAHVSAQIQELSAVSEEMAASVHQVHASMEEVATIAKRFGESTAEVASASEEQLASVEEVTSSATELANMAEQLRQVVGAFKL</sequence>
<keyword evidence="3 8" id="KW-0472">Membrane</keyword>
<evidence type="ECO:0000256" key="7">
    <source>
        <dbReference type="SAM" id="Coils"/>
    </source>
</evidence>
<dbReference type="GO" id="GO:0006935">
    <property type="term" value="P:chemotaxis"/>
    <property type="evidence" value="ECO:0007669"/>
    <property type="project" value="InterPro"/>
</dbReference>
<dbReference type="PROSITE" id="PS50885">
    <property type="entry name" value="HAMP"/>
    <property type="match status" value="1"/>
</dbReference>
<dbReference type="InterPro" id="IPR024478">
    <property type="entry name" value="HlyB_4HB_MCP"/>
</dbReference>
<dbReference type="Pfam" id="PF00015">
    <property type="entry name" value="MCPsignal"/>
    <property type="match status" value="1"/>
</dbReference>
<reference evidence="11 12" key="1">
    <citation type="submission" date="2020-08" db="EMBL/GenBank/DDBJ databases">
        <title>Genomic Encyclopedia of Type Strains, Phase IV (KMG-IV): sequencing the most valuable type-strain genomes for metagenomic binning, comparative biology and taxonomic classification.</title>
        <authorList>
            <person name="Goeker M."/>
        </authorList>
    </citation>
    <scope>NUCLEOTIDE SEQUENCE [LARGE SCALE GENOMIC DNA]</scope>
    <source>
        <strain evidence="11 12">DSM 17075</strain>
    </source>
</reference>
<dbReference type="SMART" id="SM00304">
    <property type="entry name" value="HAMP"/>
    <property type="match status" value="1"/>
</dbReference>
<evidence type="ECO:0000313" key="11">
    <source>
        <dbReference type="EMBL" id="MBB4073434.1"/>
    </source>
</evidence>
<dbReference type="PROSITE" id="PS50111">
    <property type="entry name" value="CHEMOTAXIS_TRANSDUC_2"/>
    <property type="match status" value="1"/>
</dbReference>
<dbReference type="AlphaFoldDB" id="A0A840DK30"/>
<dbReference type="CDD" id="cd11386">
    <property type="entry name" value="MCP_signal"/>
    <property type="match status" value="1"/>
</dbReference>
<dbReference type="Gene3D" id="6.10.340.10">
    <property type="match status" value="1"/>
</dbReference>
<dbReference type="Gene3D" id="1.10.287.950">
    <property type="entry name" value="Methyl-accepting chemotaxis protein"/>
    <property type="match status" value="1"/>
</dbReference>
<organism evidence="11 12">
    <name type="scientific">Anoxybacteroides voinovskiense</name>
    <dbReference type="NCBI Taxonomy" id="230470"/>
    <lineage>
        <taxon>Bacteria</taxon>
        <taxon>Bacillati</taxon>
        <taxon>Bacillota</taxon>
        <taxon>Bacilli</taxon>
        <taxon>Bacillales</taxon>
        <taxon>Anoxybacillaceae</taxon>
        <taxon>Anoxybacteroides</taxon>
    </lineage>
</organism>
<dbReference type="InterPro" id="IPR004090">
    <property type="entry name" value="Chemotax_Me-accpt_rcpt"/>
</dbReference>
<dbReference type="InterPro" id="IPR004089">
    <property type="entry name" value="MCPsignal_dom"/>
</dbReference>
<evidence type="ECO:0000256" key="5">
    <source>
        <dbReference type="ARBA" id="ARBA00029447"/>
    </source>
</evidence>
<evidence type="ECO:0000256" key="3">
    <source>
        <dbReference type="ARBA" id="ARBA00023136"/>
    </source>
</evidence>